<accession>A0ACC3B4U9</accession>
<protein>
    <submittedName>
        <fullName evidence="1">Uncharacterized protein</fullName>
    </submittedName>
</protein>
<proteinExistence type="predicted"/>
<sequence>MAAAPVNSNTQAQESSSAKLKQKHAPSASIVSKSDEALVTPNGLDNVDSPYLKELQKSLRNANKKLNATAKVDAIIAENPGKSLEELVATKKINTDQKAQAEKKPALQASVAQIEEQIGHLKEFAAHYEQRLISQKADLEKLHQDKLKAAQEKATAEANEASKKDLRVRLLSLSKFLYTAATMRRSGDETSNVTRAFEGVLYQIYAGSHDAVTSMLKVVDGADEPVVSVEGETLEVTYGKVKQSAEEQAPATEEVAPDAAPASDPTLANAGYTELQDPSYTASAPAADEAAPAPENSELNAPPAQTQVSDAANPVAEATWDPSTGGSLTSSATADGWVEVPRDPAETDTGLQATPAAVEVDAQNAAAAEAVSADAEEASAPKAQKGEASEGAAHQRQPSFRGRGRGGRGRGDGSRGRGRGEFRGRGRGRGGRGRGGPNGAPAATPTAAQQA</sequence>
<reference evidence="1 2" key="1">
    <citation type="journal article" date="2023" name="ACS Omega">
        <title>Identification of the Neoaspergillic Acid Biosynthesis Gene Cluster by Establishing an In Vitro CRISPR-Ribonucleoprotein Genetic System in Aspergillus melleus.</title>
        <authorList>
            <person name="Yuan B."/>
            <person name="Grau M.F."/>
            <person name="Murata R.M."/>
            <person name="Torok T."/>
            <person name="Venkateswaran K."/>
            <person name="Stajich J.E."/>
            <person name="Wang C.C.C."/>
        </authorList>
    </citation>
    <scope>NUCLEOTIDE SEQUENCE [LARGE SCALE GENOMIC DNA]</scope>
    <source>
        <strain evidence="1 2">IMV 1140</strain>
    </source>
</reference>
<name>A0ACC3B4U9_9EURO</name>
<dbReference type="Proteomes" id="UP001177260">
    <property type="component" value="Unassembled WGS sequence"/>
</dbReference>
<keyword evidence="2" id="KW-1185">Reference proteome</keyword>
<evidence type="ECO:0000313" key="2">
    <source>
        <dbReference type="Proteomes" id="UP001177260"/>
    </source>
</evidence>
<dbReference type="EMBL" id="JAOPJF010000024">
    <property type="protein sequence ID" value="KAK1145448.1"/>
    <property type="molecule type" value="Genomic_DNA"/>
</dbReference>
<gene>
    <name evidence="1" type="ORF">N8T08_004323</name>
</gene>
<evidence type="ECO:0000313" key="1">
    <source>
        <dbReference type="EMBL" id="KAK1145448.1"/>
    </source>
</evidence>
<organism evidence="1 2">
    <name type="scientific">Aspergillus melleus</name>
    <dbReference type="NCBI Taxonomy" id="138277"/>
    <lineage>
        <taxon>Eukaryota</taxon>
        <taxon>Fungi</taxon>
        <taxon>Dikarya</taxon>
        <taxon>Ascomycota</taxon>
        <taxon>Pezizomycotina</taxon>
        <taxon>Eurotiomycetes</taxon>
        <taxon>Eurotiomycetidae</taxon>
        <taxon>Eurotiales</taxon>
        <taxon>Aspergillaceae</taxon>
        <taxon>Aspergillus</taxon>
        <taxon>Aspergillus subgen. Circumdati</taxon>
    </lineage>
</organism>
<comment type="caution">
    <text evidence="1">The sequence shown here is derived from an EMBL/GenBank/DDBJ whole genome shotgun (WGS) entry which is preliminary data.</text>
</comment>